<reference evidence="3" key="2">
    <citation type="submission" date="2015-01" db="EMBL/GenBank/DDBJ databases">
        <title>Evolutionary Origins and Diversification of the Mycorrhizal Mutualists.</title>
        <authorList>
            <consortium name="DOE Joint Genome Institute"/>
            <consortium name="Mycorrhizal Genomics Consortium"/>
            <person name="Kohler A."/>
            <person name="Kuo A."/>
            <person name="Nagy L.G."/>
            <person name="Floudas D."/>
            <person name="Copeland A."/>
            <person name="Barry K.W."/>
            <person name="Cichocki N."/>
            <person name="Veneault-Fourrey C."/>
            <person name="LaButti K."/>
            <person name="Lindquist E.A."/>
            <person name="Lipzen A."/>
            <person name="Lundell T."/>
            <person name="Morin E."/>
            <person name="Murat C."/>
            <person name="Riley R."/>
            <person name="Ohm R."/>
            <person name="Sun H."/>
            <person name="Tunlid A."/>
            <person name="Henrissat B."/>
            <person name="Grigoriev I.V."/>
            <person name="Hibbett D.S."/>
            <person name="Martin F."/>
        </authorList>
    </citation>
    <scope>NUCLEOTIDE SEQUENCE [LARGE SCALE GENOMIC DNA]</scope>
    <source>
        <strain evidence="3">UH-Slu-Lm8-n1</strain>
    </source>
</reference>
<accession>A0A0C9Z4I8</accession>
<gene>
    <name evidence="2" type="ORF">CY34DRAFT_19116</name>
</gene>
<dbReference type="Proteomes" id="UP000054485">
    <property type="component" value="Unassembled WGS sequence"/>
</dbReference>
<evidence type="ECO:0000313" key="3">
    <source>
        <dbReference type="Proteomes" id="UP000054485"/>
    </source>
</evidence>
<feature type="compositionally biased region" description="Basic and acidic residues" evidence="1">
    <location>
        <begin position="31"/>
        <end position="65"/>
    </location>
</feature>
<dbReference type="HOGENOM" id="CLU_1670547_0_0_1"/>
<keyword evidence="3" id="KW-1185">Reference proteome</keyword>
<dbReference type="OrthoDB" id="2683143at2759"/>
<sequence>MFSITFENASSKLSWSVSKVHVAIPLGPQRLEPDLDDRLTDDKNFTHPQHSDRDSGTSAEGRNENGDPLPLDVDEEVLMNENAKLDDPGIGLSADSLACLRNPLRCTPSLDDPVMKAAVKTYMNLQHSDHDYVLQQETIMELTGKDFPSLYTIISPLL</sequence>
<reference evidence="2 3" key="1">
    <citation type="submission" date="2014-04" db="EMBL/GenBank/DDBJ databases">
        <authorList>
            <consortium name="DOE Joint Genome Institute"/>
            <person name="Kuo A."/>
            <person name="Ruytinx J."/>
            <person name="Rineau F."/>
            <person name="Colpaert J."/>
            <person name="Kohler A."/>
            <person name="Nagy L.G."/>
            <person name="Floudas D."/>
            <person name="Copeland A."/>
            <person name="Barry K.W."/>
            <person name="Cichocki N."/>
            <person name="Veneault-Fourrey C."/>
            <person name="LaButti K."/>
            <person name="Lindquist E.A."/>
            <person name="Lipzen A."/>
            <person name="Lundell T."/>
            <person name="Morin E."/>
            <person name="Murat C."/>
            <person name="Sun H."/>
            <person name="Tunlid A."/>
            <person name="Henrissat B."/>
            <person name="Grigoriev I.V."/>
            <person name="Hibbett D.S."/>
            <person name="Martin F."/>
            <person name="Nordberg H.P."/>
            <person name="Cantor M.N."/>
            <person name="Hua S.X."/>
        </authorList>
    </citation>
    <scope>NUCLEOTIDE SEQUENCE [LARGE SCALE GENOMIC DNA]</scope>
    <source>
        <strain evidence="2 3">UH-Slu-Lm8-n1</strain>
    </source>
</reference>
<protein>
    <submittedName>
        <fullName evidence="2">Uncharacterized protein</fullName>
    </submittedName>
</protein>
<feature type="region of interest" description="Disordered" evidence="1">
    <location>
        <begin position="29"/>
        <end position="71"/>
    </location>
</feature>
<name>A0A0C9Z4I8_9AGAM</name>
<evidence type="ECO:0000313" key="2">
    <source>
        <dbReference type="EMBL" id="KIK32350.1"/>
    </source>
</evidence>
<dbReference type="InParanoid" id="A0A0C9Z4I8"/>
<evidence type="ECO:0000256" key="1">
    <source>
        <dbReference type="SAM" id="MobiDB-lite"/>
    </source>
</evidence>
<dbReference type="AlphaFoldDB" id="A0A0C9Z4I8"/>
<dbReference type="EMBL" id="KN836280">
    <property type="protein sequence ID" value="KIK32350.1"/>
    <property type="molecule type" value="Genomic_DNA"/>
</dbReference>
<proteinExistence type="predicted"/>
<organism evidence="2 3">
    <name type="scientific">Suillus luteus UH-Slu-Lm8-n1</name>
    <dbReference type="NCBI Taxonomy" id="930992"/>
    <lineage>
        <taxon>Eukaryota</taxon>
        <taxon>Fungi</taxon>
        <taxon>Dikarya</taxon>
        <taxon>Basidiomycota</taxon>
        <taxon>Agaricomycotina</taxon>
        <taxon>Agaricomycetes</taxon>
        <taxon>Agaricomycetidae</taxon>
        <taxon>Boletales</taxon>
        <taxon>Suillineae</taxon>
        <taxon>Suillaceae</taxon>
        <taxon>Suillus</taxon>
    </lineage>
</organism>